<dbReference type="Proteomes" id="UP000019202">
    <property type="component" value="Unassembled WGS sequence"/>
</dbReference>
<proteinExistence type="predicted"/>
<reference evidence="1" key="1">
    <citation type="submission" date="2013-11" db="EMBL/GenBank/DDBJ databases">
        <title>Draft genome sequence and annotation of the entomopathogenic bacteria, Xenorhabdus cabanillasi strain JM26 and Xenorhabdus szentirmai strain DSM 16338.</title>
        <authorList>
            <person name="Gualtieri M."/>
            <person name="Ogier J.C."/>
            <person name="Pages S."/>
            <person name="Givaudan A."/>
            <person name="Gaudriault S."/>
        </authorList>
    </citation>
    <scope>NUCLEOTIDE SEQUENCE [LARGE SCALE GENOMIC DNA]</scope>
    <source>
        <strain evidence="1">DSM 16338</strain>
    </source>
</reference>
<dbReference type="STRING" id="1427518.XSR1_10353"/>
<organism evidence="1 2">
    <name type="scientific">Xenorhabdus szentirmaii DSM 16338</name>
    <dbReference type="NCBI Taxonomy" id="1427518"/>
    <lineage>
        <taxon>Bacteria</taxon>
        <taxon>Pseudomonadati</taxon>
        <taxon>Pseudomonadota</taxon>
        <taxon>Gammaproteobacteria</taxon>
        <taxon>Enterobacterales</taxon>
        <taxon>Morganellaceae</taxon>
        <taxon>Xenorhabdus</taxon>
    </lineage>
</organism>
<sequence length="79" mass="9142">MVIGKTGNPIKKIWCLASYRDPEVKKLSPIMKQVGKKTFIVFGIDSNLLIKFRVIRRYILSDRFTKMQKTLDVYQGSCS</sequence>
<dbReference type="AlphaFoldDB" id="W1ISZ2"/>
<keyword evidence="2" id="KW-1185">Reference proteome</keyword>
<accession>W1ISZ2</accession>
<evidence type="ECO:0000313" key="1">
    <source>
        <dbReference type="EMBL" id="CDL80923.1"/>
    </source>
</evidence>
<evidence type="ECO:0000313" key="2">
    <source>
        <dbReference type="Proteomes" id="UP000019202"/>
    </source>
</evidence>
<comment type="caution">
    <text evidence="1">The sequence shown here is derived from an EMBL/GenBank/DDBJ whole genome shotgun (WGS) entry which is preliminary data.</text>
</comment>
<name>W1ISZ2_9GAMM</name>
<dbReference type="EMBL" id="CBXF010000001">
    <property type="protein sequence ID" value="CDL80923.1"/>
    <property type="molecule type" value="Genomic_DNA"/>
</dbReference>
<gene>
    <name evidence="1" type="ORF">XSR1_10353</name>
</gene>
<protein>
    <submittedName>
        <fullName evidence="1">Uncharacterized protein</fullName>
    </submittedName>
</protein>